<sequence>MRSSVYSENTYNCIRTSKEHLTERRRVAMAPMFQHFLNLCVEKFPESIEHKDTDGNGNFTTAILEREIIYIPEDDTDSIDSVDSLKCINYKLHKSRGDQVLDACVQLIDKHLGAKYRRASRIMYGNRKPWKANKLAEMKSAGLVYVCYWDNGVLGAFTSFMLTEETGLVEGDALHEVNVPVIYLYEVHVASAHRGHGIGRRLLEHALCDGVARHTRRMCDNFFGVALTVFSDNTRARRLYEALGFYRAPGSPAPASPTIRHTRHGGGRVVVPCDPLYYVYCLHMP</sequence>
<keyword evidence="7 13" id="KW-0808">Transferase</keyword>
<dbReference type="OrthoDB" id="424551at2759"/>
<keyword evidence="14" id="KW-1185">Reference proteome</keyword>
<dbReference type="EC" id="2.3.1.257" evidence="4"/>
<evidence type="ECO:0000256" key="6">
    <source>
        <dbReference type="ARBA" id="ARBA00022490"/>
    </source>
</evidence>
<dbReference type="InterPro" id="IPR016181">
    <property type="entry name" value="Acyl_CoA_acyltransferase"/>
</dbReference>
<dbReference type="GO" id="GO:0010485">
    <property type="term" value="F:histone H4 acetyltransferase activity"/>
    <property type="evidence" value="ECO:0007669"/>
    <property type="project" value="InterPro"/>
</dbReference>
<evidence type="ECO:0000256" key="2">
    <source>
        <dbReference type="ARBA" id="ARBA00004496"/>
    </source>
</evidence>
<dbReference type="Proteomes" id="UP000008335">
    <property type="component" value="Unassembled WGS sequence"/>
</dbReference>
<dbReference type="CDD" id="cd04301">
    <property type="entry name" value="NAT_SF"/>
    <property type="match status" value="1"/>
</dbReference>
<evidence type="ECO:0000256" key="1">
    <source>
        <dbReference type="ARBA" id="ARBA00004123"/>
    </source>
</evidence>
<keyword evidence="9" id="KW-0012">Acyltransferase</keyword>
<evidence type="ECO:0000256" key="9">
    <source>
        <dbReference type="ARBA" id="ARBA00023315"/>
    </source>
</evidence>
<organism evidence="13 14">
    <name type="scientific">Saccharomyces cerevisiae (strain RM11-1a)</name>
    <name type="common">Baker's yeast</name>
    <dbReference type="NCBI Taxonomy" id="285006"/>
    <lineage>
        <taxon>Eukaryota</taxon>
        <taxon>Fungi</taxon>
        <taxon>Dikarya</taxon>
        <taxon>Ascomycota</taxon>
        <taxon>Saccharomycotina</taxon>
        <taxon>Saccharomycetes</taxon>
        <taxon>Saccharomycetales</taxon>
        <taxon>Saccharomycetaceae</taxon>
        <taxon>Saccharomyces</taxon>
    </lineage>
</organism>
<evidence type="ECO:0000256" key="7">
    <source>
        <dbReference type="ARBA" id="ARBA00022679"/>
    </source>
</evidence>
<dbReference type="EMBL" id="CH408047">
    <property type="protein sequence ID" value="EDV11565.1"/>
    <property type="molecule type" value="Genomic_DNA"/>
</dbReference>
<dbReference type="PROSITE" id="PS51186">
    <property type="entry name" value="GNAT"/>
    <property type="match status" value="1"/>
</dbReference>
<evidence type="ECO:0000259" key="12">
    <source>
        <dbReference type="PROSITE" id="PS51186"/>
    </source>
</evidence>
<dbReference type="PANTHER" id="PTHR20531">
    <property type="entry name" value="N-ALPHA-ACETYLTRANSFERASE 40"/>
    <property type="match status" value="1"/>
</dbReference>
<evidence type="ECO:0000313" key="13">
    <source>
        <dbReference type="EMBL" id="EDV11565.1"/>
    </source>
</evidence>
<keyword evidence="8" id="KW-0539">Nucleus</keyword>
<dbReference type="HOGENOM" id="CLU_087674_0_0_1"/>
<evidence type="ECO:0000256" key="4">
    <source>
        <dbReference type="ARBA" id="ARBA00012950"/>
    </source>
</evidence>
<evidence type="ECO:0000313" key="14">
    <source>
        <dbReference type="Proteomes" id="UP000008335"/>
    </source>
</evidence>
<comment type="subcellular location">
    <subcellularLocation>
        <location evidence="2">Cytoplasm</location>
    </subcellularLocation>
    <subcellularLocation>
        <location evidence="1">Nucleus</location>
    </subcellularLocation>
</comment>
<reference evidence="13" key="2">
    <citation type="submission" date="2005-07" db="EMBL/GenBank/DDBJ databases">
        <title>Annotation of the Saccharomyces cerevisiae RM11-1a Genome.</title>
        <authorList>
            <consortium name="The Broad Institute Genome Sequencing Platform"/>
            <person name="Birren B."/>
            <person name="Lander E."/>
            <person name="Galagan J."/>
            <person name="Nusbaum C."/>
            <person name="Devon K."/>
            <person name="Cuomo C."/>
            <person name="Jaffe D."/>
            <person name="Butler J."/>
            <person name="Alvarez P."/>
            <person name="Gnerre S."/>
            <person name="Grabherr M."/>
            <person name="Kleber M."/>
            <person name="Mauceli E."/>
            <person name="Brockman W."/>
            <person name="MacCallum I.A."/>
            <person name="Rounsley S."/>
            <person name="Young S."/>
            <person name="LaButti K."/>
            <person name="Pushparaj V."/>
            <person name="DeCaprio D."/>
            <person name="Crawford M."/>
            <person name="Koehrsen M."/>
            <person name="Engels R."/>
            <person name="Montgomery P."/>
            <person name="Pearson M."/>
            <person name="Howarth C."/>
            <person name="Larson L."/>
            <person name="Luoma S."/>
            <person name="White J."/>
            <person name="O'Leary S."/>
            <person name="Kodira C."/>
            <person name="Zeng Q."/>
            <person name="Yandava C."/>
            <person name="Alvarado L."/>
            <person name="Pratt S."/>
            <person name="Kruglyak L."/>
        </authorList>
    </citation>
    <scope>NUCLEOTIDE SEQUENCE</scope>
    <source>
        <strain evidence="13">RM11-1a</strain>
    </source>
</reference>
<dbReference type="AlphaFoldDB" id="B3LLW2"/>
<dbReference type="GO" id="GO:0005737">
    <property type="term" value="C:cytoplasm"/>
    <property type="evidence" value="ECO:0007669"/>
    <property type="project" value="UniProtKB-SubCell"/>
</dbReference>
<dbReference type="GO" id="GO:0005634">
    <property type="term" value="C:nucleus"/>
    <property type="evidence" value="ECO:0007669"/>
    <property type="project" value="UniProtKB-SubCell"/>
</dbReference>
<proteinExistence type="inferred from homology"/>
<comment type="similarity">
    <text evidence="3">Belongs to the acetyltransferase family. NAA40 subfamily.</text>
</comment>
<dbReference type="InterPro" id="IPR039949">
    <property type="entry name" value="NAA40"/>
</dbReference>
<dbReference type="Gene3D" id="3.40.630.30">
    <property type="match status" value="1"/>
</dbReference>
<dbReference type="GO" id="GO:1990189">
    <property type="term" value="F:protein N-terminal-serine acetyltransferase activity"/>
    <property type="evidence" value="ECO:0007669"/>
    <property type="project" value="UniProtKB-EC"/>
</dbReference>
<protein>
    <recommendedName>
        <fullName evidence="5">N-alpha-acetyltransferase 40</fullName>
        <ecNumber evidence="4">2.3.1.257</ecNumber>
    </recommendedName>
</protein>
<keyword evidence="6" id="KW-0963">Cytoplasm</keyword>
<evidence type="ECO:0000256" key="11">
    <source>
        <dbReference type="ARBA" id="ARBA00049524"/>
    </source>
</evidence>
<dbReference type="Pfam" id="PF00583">
    <property type="entry name" value="Acetyltransf_1"/>
    <property type="match status" value="1"/>
</dbReference>
<evidence type="ECO:0000256" key="3">
    <source>
        <dbReference type="ARBA" id="ARBA00008870"/>
    </source>
</evidence>
<name>B3LLW2_YEAS1</name>
<dbReference type="FunFam" id="3.40.630.30:FF:000219">
    <property type="entry name" value="Nat4p"/>
    <property type="match status" value="1"/>
</dbReference>
<accession>B3LLW2</accession>
<comment type="catalytic activity">
    <reaction evidence="11">
        <text>N-terminal L-seryl-[histone H4] + acetyl-CoA = N-terminal N(alpha)-acetyl-L-seryl-[histone H4] + CoA + H(+)</text>
        <dbReference type="Rhea" id="RHEA:50596"/>
        <dbReference type="Rhea" id="RHEA-COMP:12740"/>
        <dbReference type="Rhea" id="RHEA-COMP:12743"/>
        <dbReference type="ChEBI" id="CHEBI:15378"/>
        <dbReference type="ChEBI" id="CHEBI:57287"/>
        <dbReference type="ChEBI" id="CHEBI:57288"/>
        <dbReference type="ChEBI" id="CHEBI:64738"/>
        <dbReference type="ChEBI" id="CHEBI:83690"/>
        <dbReference type="EC" id="2.3.1.257"/>
    </reaction>
</comment>
<dbReference type="InterPro" id="IPR000182">
    <property type="entry name" value="GNAT_dom"/>
</dbReference>
<dbReference type="PANTHER" id="PTHR20531:SF1">
    <property type="entry name" value="N-ALPHA-ACETYLTRANSFERASE 40"/>
    <property type="match status" value="1"/>
</dbReference>
<reference evidence="13" key="1">
    <citation type="submission" date="2005-03" db="EMBL/GenBank/DDBJ databases">
        <authorList>
            <person name="Giovannoni S.J."/>
            <person name="Cho J.-C."/>
            <person name="Ferriera S."/>
            <person name="Johnson J."/>
            <person name="Kravitz S."/>
            <person name="Halpern A."/>
            <person name="Remington K."/>
            <person name="Beeson K."/>
            <person name="Tran B."/>
            <person name="Rogers Y.-H."/>
            <person name="Friedman R."/>
            <person name="Venter J.C."/>
        </authorList>
    </citation>
    <scope>NUCLEOTIDE SEQUENCE</scope>
    <source>
        <strain evidence="13">RM11-1a</strain>
    </source>
</reference>
<dbReference type="SUPFAM" id="SSF55729">
    <property type="entry name" value="Acyl-CoA N-acyltransferases (Nat)"/>
    <property type="match status" value="1"/>
</dbReference>
<evidence type="ECO:0000256" key="5">
    <source>
        <dbReference type="ARBA" id="ARBA00015043"/>
    </source>
</evidence>
<evidence type="ECO:0000256" key="10">
    <source>
        <dbReference type="ARBA" id="ARBA00047821"/>
    </source>
</evidence>
<dbReference type="GO" id="GO:0043998">
    <property type="term" value="F:histone H2A acetyltransferase activity"/>
    <property type="evidence" value="ECO:0007669"/>
    <property type="project" value="InterPro"/>
</dbReference>
<gene>
    <name evidence="13" type="ORF">SCRG_01961</name>
</gene>
<feature type="domain" description="N-acetyltransferase" evidence="12">
    <location>
        <begin position="114"/>
        <end position="274"/>
    </location>
</feature>
<evidence type="ECO:0000256" key="8">
    <source>
        <dbReference type="ARBA" id="ARBA00023242"/>
    </source>
</evidence>
<comment type="catalytic activity">
    <reaction evidence="10">
        <text>N-terminal L-seryl-[histone H2A] + acetyl-CoA = N-terminal N(alpha)-acetyl-L-seryl-[histone H2A] + CoA + H(+)</text>
        <dbReference type="Rhea" id="RHEA:50600"/>
        <dbReference type="Rhea" id="RHEA-COMP:12742"/>
        <dbReference type="Rhea" id="RHEA-COMP:12744"/>
        <dbReference type="ChEBI" id="CHEBI:15378"/>
        <dbReference type="ChEBI" id="CHEBI:57287"/>
        <dbReference type="ChEBI" id="CHEBI:57288"/>
        <dbReference type="ChEBI" id="CHEBI:64738"/>
        <dbReference type="ChEBI" id="CHEBI:83690"/>
        <dbReference type="EC" id="2.3.1.257"/>
    </reaction>
</comment>